<evidence type="ECO:0008006" key="4">
    <source>
        <dbReference type="Google" id="ProtNLM"/>
    </source>
</evidence>
<evidence type="ECO:0000313" key="3">
    <source>
        <dbReference type="Proteomes" id="UP000632273"/>
    </source>
</evidence>
<reference evidence="3" key="1">
    <citation type="journal article" date="2019" name="Int. J. Syst. Evol. Microbiol.">
        <title>The Global Catalogue of Microorganisms (GCM) 10K type strain sequencing project: providing services to taxonomists for standard genome sequencing and annotation.</title>
        <authorList>
            <consortium name="The Broad Institute Genomics Platform"/>
            <consortium name="The Broad Institute Genome Sequencing Center for Infectious Disease"/>
            <person name="Wu L."/>
            <person name="Ma J."/>
        </authorList>
    </citation>
    <scope>NUCLEOTIDE SEQUENCE [LARGE SCALE GENOMIC DNA]</scope>
    <source>
        <strain evidence="3">CGMCC 1.15197</strain>
    </source>
</reference>
<dbReference type="EMBL" id="BMHT01000003">
    <property type="protein sequence ID" value="GGF08016.1"/>
    <property type="molecule type" value="Genomic_DNA"/>
</dbReference>
<feature type="chain" id="PRO_5045039684" description="DUF4177 domain-containing protein" evidence="1">
    <location>
        <begin position="25"/>
        <end position="120"/>
    </location>
</feature>
<proteinExistence type="predicted"/>
<sequence>MKKLFFFLALGLVAAGSWSFYPKAAASSGYLMLVGSGRPGKTRSAEITTIYPDGKRQVQELENIWVGKEGPTPEGAIEVHHAELLALNRLYAKGWQLVSIAQSTVGVGASTETVYMLEKR</sequence>
<feature type="signal peptide" evidence="1">
    <location>
        <begin position="1"/>
        <end position="24"/>
    </location>
</feature>
<dbReference type="RefSeq" id="WP_188813480.1">
    <property type="nucleotide sequence ID" value="NZ_BMHT01000003.1"/>
</dbReference>
<protein>
    <recommendedName>
        <fullName evidence="4">DUF4177 domain-containing protein</fullName>
    </recommendedName>
</protein>
<keyword evidence="1" id="KW-0732">Signal</keyword>
<accession>A0ABQ1U2U6</accession>
<keyword evidence="3" id="KW-1185">Reference proteome</keyword>
<gene>
    <name evidence="2" type="ORF">GCM10011383_18930</name>
</gene>
<name>A0ABQ1U2U6_9BACT</name>
<evidence type="ECO:0000313" key="2">
    <source>
        <dbReference type="EMBL" id="GGF08016.1"/>
    </source>
</evidence>
<evidence type="ECO:0000256" key="1">
    <source>
        <dbReference type="SAM" id="SignalP"/>
    </source>
</evidence>
<dbReference type="Proteomes" id="UP000632273">
    <property type="component" value="Unassembled WGS sequence"/>
</dbReference>
<comment type="caution">
    <text evidence="2">The sequence shown here is derived from an EMBL/GenBank/DDBJ whole genome shotgun (WGS) entry which is preliminary data.</text>
</comment>
<organism evidence="2 3">
    <name type="scientific">Hymenobacter cavernae</name>
    <dbReference type="NCBI Taxonomy" id="2044852"/>
    <lineage>
        <taxon>Bacteria</taxon>
        <taxon>Pseudomonadati</taxon>
        <taxon>Bacteroidota</taxon>
        <taxon>Cytophagia</taxon>
        <taxon>Cytophagales</taxon>
        <taxon>Hymenobacteraceae</taxon>
        <taxon>Hymenobacter</taxon>
    </lineage>
</organism>